<protein>
    <submittedName>
        <fullName evidence="3">Uncharacterized protein</fullName>
    </submittedName>
</protein>
<evidence type="ECO:0000256" key="2">
    <source>
        <dbReference type="SAM" id="Phobius"/>
    </source>
</evidence>
<keyword evidence="2" id="KW-1133">Transmembrane helix</keyword>
<feature type="transmembrane region" description="Helical" evidence="2">
    <location>
        <begin position="182"/>
        <end position="206"/>
    </location>
</feature>
<accession>A0ABR1RYF3</accession>
<sequence length="471" mass="47922">MFQDLETLASRSVDRVQCDEVVGVGPGQLFEGGQTRAFRPGGALQCGGVDPGRLFEGVQTPVLRPVALLQIDEAFQLSVGPVFDVGQTLGFVAPLLTVGGRDARGAASFAASSALFFSLFPSLSFALSFGAFFTALIAFRFFASVFAASSAAPFVLLAATATIIAAAAVIPSAGSLSGASGVAGVAGSLTTSISTLFAAALLLILVPSQSVGDSSDCSSESTQGGNDGLEGDLLLGAGNGIDGGGVLGLLEDLDEGVEISKYRLQLLEGGPLVRLLAILGIFAKPFLVRLDAELVIRRRSGVGVGEPRGIVLETTFTSERVRVTRGVLEVGGVDVDYPLGVVIHPAVVQAGFSAGRRCCRGDAAAAAKNPRISGRSRSEGRAFGARPSRRDAGIGAGTGVAGVEAGDEMRRDRGVCGGDAVVEALLLAVGKGGLGVSVGGWETREELGEAAAVLFIGVLVLLLLLLLPLPL</sequence>
<gene>
    <name evidence="3" type="ORF">PG993_013545</name>
</gene>
<evidence type="ECO:0000256" key="1">
    <source>
        <dbReference type="SAM" id="MobiDB-lite"/>
    </source>
</evidence>
<organism evidence="3 4">
    <name type="scientific">Apiospora rasikravindrae</name>
    <dbReference type="NCBI Taxonomy" id="990691"/>
    <lineage>
        <taxon>Eukaryota</taxon>
        <taxon>Fungi</taxon>
        <taxon>Dikarya</taxon>
        <taxon>Ascomycota</taxon>
        <taxon>Pezizomycotina</taxon>
        <taxon>Sordariomycetes</taxon>
        <taxon>Xylariomycetidae</taxon>
        <taxon>Amphisphaeriales</taxon>
        <taxon>Apiosporaceae</taxon>
        <taxon>Apiospora</taxon>
    </lineage>
</organism>
<feature type="transmembrane region" description="Helical" evidence="2">
    <location>
        <begin position="145"/>
        <end position="170"/>
    </location>
</feature>
<dbReference type="Proteomes" id="UP001444661">
    <property type="component" value="Unassembled WGS sequence"/>
</dbReference>
<keyword evidence="2" id="KW-0472">Membrane</keyword>
<dbReference type="EMBL" id="JAQQWK010000012">
    <property type="protein sequence ID" value="KAK8022778.1"/>
    <property type="molecule type" value="Genomic_DNA"/>
</dbReference>
<feature type="transmembrane region" description="Helical" evidence="2">
    <location>
        <begin position="114"/>
        <end position="139"/>
    </location>
</feature>
<evidence type="ECO:0000313" key="3">
    <source>
        <dbReference type="EMBL" id="KAK8022778.1"/>
    </source>
</evidence>
<keyword evidence="4" id="KW-1185">Reference proteome</keyword>
<keyword evidence="2" id="KW-0812">Transmembrane</keyword>
<feature type="region of interest" description="Disordered" evidence="1">
    <location>
        <begin position="369"/>
        <end position="393"/>
    </location>
</feature>
<comment type="caution">
    <text evidence="3">The sequence shown here is derived from an EMBL/GenBank/DDBJ whole genome shotgun (WGS) entry which is preliminary data.</text>
</comment>
<reference evidence="3 4" key="1">
    <citation type="submission" date="2023-01" db="EMBL/GenBank/DDBJ databases">
        <title>Analysis of 21 Apiospora genomes using comparative genomics revels a genus with tremendous synthesis potential of carbohydrate active enzymes and secondary metabolites.</title>
        <authorList>
            <person name="Sorensen T."/>
        </authorList>
    </citation>
    <scope>NUCLEOTIDE SEQUENCE [LARGE SCALE GENOMIC DNA]</scope>
    <source>
        <strain evidence="3 4">CBS 33761</strain>
    </source>
</reference>
<feature type="transmembrane region" description="Helical" evidence="2">
    <location>
        <begin position="450"/>
        <end position="469"/>
    </location>
</feature>
<proteinExistence type="predicted"/>
<name>A0ABR1RYF3_9PEZI</name>
<evidence type="ECO:0000313" key="4">
    <source>
        <dbReference type="Proteomes" id="UP001444661"/>
    </source>
</evidence>